<evidence type="ECO:0000256" key="3">
    <source>
        <dbReference type="ARBA" id="ARBA00023163"/>
    </source>
</evidence>
<evidence type="ECO:0000256" key="1">
    <source>
        <dbReference type="ARBA" id="ARBA00023015"/>
    </source>
</evidence>
<feature type="domain" description="HTH luxR-type" evidence="4">
    <location>
        <begin position="196"/>
        <end position="261"/>
    </location>
</feature>
<dbReference type="GO" id="GO:0006355">
    <property type="term" value="P:regulation of DNA-templated transcription"/>
    <property type="evidence" value="ECO:0007669"/>
    <property type="project" value="InterPro"/>
</dbReference>
<accession>A0A936ZT87</accession>
<keyword evidence="2" id="KW-0238">DNA-binding</keyword>
<dbReference type="Gene3D" id="1.10.10.10">
    <property type="entry name" value="Winged helix-like DNA-binding domain superfamily/Winged helix DNA-binding domain"/>
    <property type="match status" value="1"/>
</dbReference>
<evidence type="ECO:0000256" key="2">
    <source>
        <dbReference type="ARBA" id="ARBA00023125"/>
    </source>
</evidence>
<dbReference type="Proteomes" id="UP000613011">
    <property type="component" value="Unassembled WGS sequence"/>
</dbReference>
<gene>
    <name evidence="5" type="ORF">JI739_07520</name>
</gene>
<dbReference type="AlphaFoldDB" id="A0A936ZT87"/>
<evidence type="ECO:0000313" key="6">
    <source>
        <dbReference type="Proteomes" id="UP000613011"/>
    </source>
</evidence>
<dbReference type="RefSeq" id="WP_201683180.1">
    <property type="nucleotide sequence ID" value="NZ_JAEQNA010000001.1"/>
</dbReference>
<keyword evidence="1" id="KW-0805">Transcription regulation</keyword>
<dbReference type="PANTHER" id="PTHR44688">
    <property type="entry name" value="DNA-BINDING TRANSCRIPTIONAL ACTIVATOR DEVR_DOSR"/>
    <property type="match status" value="1"/>
</dbReference>
<dbReference type="CDD" id="cd06170">
    <property type="entry name" value="LuxR_C_like"/>
    <property type="match status" value="1"/>
</dbReference>
<dbReference type="GO" id="GO:0003677">
    <property type="term" value="F:DNA binding"/>
    <property type="evidence" value="ECO:0007669"/>
    <property type="project" value="UniProtKB-KW"/>
</dbReference>
<evidence type="ECO:0000259" key="4">
    <source>
        <dbReference type="PROSITE" id="PS50043"/>
    </source>
</evidence>
<dbReference type="InterPro" id="IPR036388">
    <property type="entry name" value="WH-like_DNA-bd_sf"/>
</dbReference>
<dbReference type="SUPFAM" id="SSF46894">
    <property type="entry name" value="C-terminal effector domain of the bipartite response regulators"/>
    <property type="match status" value="1"/>
</dbReference>
<protein>
    <submittedName>
        <fullName evidence="5">Helix-turn-helix transcriptional regulator</fullName>
    </submittedName>
</protein>
<comment type="caution">
    <text evidence="5">The sequence shown here is derived from an EMBL/GenBank/DDBJ whole genome shotgun (WGS) entry which is preliminary data.</text>
</comment>
<dbReference type="PANTHER" id="PTHR44688:SF16">
    <property type="entry name" value="DNA-BINDING TRANSCRIPTIONAL ACTIVATOR DEVR_DOSR"/>
    <property type="match status" value="1"/>
</dbReference>
<evidence type="ECO:0000313" key="5">
    <source>
        <dbReference type="EMBL" id="MBL0420194.1"/>
    </source>
</evidence>
<dbReference type="PROSITE" id="PS00622">
    <property type="entry name" value="HTH_LUXR_1"/>
    <property type="match status" value="1"/>
</dbReference>
<dbReference type="InterPro" id="IPR017470">
    <property type="entry name" value="Tscrpt_reg_EpsA"/>
</dbReference>
<proteinExistence type="predicted"/>
<dbReference type="InterPro" id="IPR016032">
    <property type="entry name" value="Sig_transdc_resp-reg_C-effctor"/>
</dbReference>
<dbReference type="NCBIfam" id="TIGR03020">
    <property type="entry name" value="EpsA"/>
    <property type="match status" value="1"/>
</dbReference>
<reference evidence="5" key="1">
    <citation type="submission" date="2021-01" db="EMBL/GenBank/DDBJ databases">
        <title>Ramlibacter sp. strain AW1 16S ribosomal RNA gene Genome sequencing and assembly.</title>
        <authorList>
            <person name="Kang M."/>
        </authorList>
    </citation>
    <scope>NUCLEOTIDE SEQUENCE</scope>
    <source>
        <strain evidence="5">AW1</strain>
    </source>
</reference>
<dbReference type="InterPro" id="IPR000792">
    <property type="entry name" value="Tscrpt_reg_LuxR_C"/>
</dbReference>
<organism evidence="5 6">
    <name type="scientific">Ramlibacter aurantiacus</name>
    <dbReference type="NCBI Taxonomy" id="2801330"/>
    <lineage>
        <taxon>Bacteria</taxon>
        <taxon>Pseudomonadati</taxon>
        <taxon>Pseudomonadota</taxon>
        <taxon>Betaproteobacteria</taxon>
        <taxon>Burkholderiales</taxon>
        <taxon>Comamonadaceae</taxon>
        <taxon>Ramlibacter</taxon>
    </lineage>
</organism>
<sequence length="264" mass="28793">MSAATCTDLATDPAAFLHVATRGAALATHADLWRWLRDDVQCLLPHELLLVAWGDFDKGEVQVDLVSSLPGLRTHECRTPRLMPLLNYLRDCWTAAQHSACQVEVHGGGELFIGSGHDSAAGQALASMRSAVVHGTRDARTGCERIFAALSSQSQAGEGAPATLRLLMPFIDLSLRAMSTPALRPNRLERGEIDHLVGPLGTLSERERQIMVWVAMGKTNPEIGCILRISEFTVKNHMKSIFTKLDVTNRAQAVAKLTRMATYA</sequence>
<dbReference type="SMART" id="SM00421">
    <property type="entry name" value="HTH_LUXR"/>
    <property type="match status" value="1"/>
</dbReference>
<name>A0A936ZT87_9BURK</name>
<dbReference type="Pfam" id="PF00196">
    <property type="entry name" value="GerE"/>
    <property type="match status" value="1"/>
</dbReference>
<dbReference type="EMBL" id="JAEQNA010000001">
    <property type="protein sequence ID" value="MBL0420194.1"/>
    <property type="molecule type" value="Genomic_DNA"/>
</dbReference>
<dbReference type="PRINTS" id="PR00038">
    <property type="entry name" value="HTHLUXR"/>
</dbReference>
<keyword evidence="6" id="KW-1185">Reference proteome</keyword>
<dbReference type="PROSITE" id="PS50043">
    <property type="entry name" value="HTH_LUXR_2"/>
    <property type="match status" value="1"/>
</dbReference>
<keyword evidence="3" id="KW-0804">Transcription</keyword>